<evidence type="ECO:0000313" key="1">
    <source>
        <dbReference type="EMBL" id="CDX42076.1"/>
    </source>
</evidence>
<sequence length="148" mass="17365">MPGARFIISTRDGRDVVASLNKRYDDPEKSFARWVRDTAASKSCIERGDSLVWRYEDFISNPPDSLRSVCDFIGVTFRPEMLDYHEKPVIWGRQRSVRTEHSLRRWSLVNQPITDYRGIWRTNLPQGMEERFATGEARELMTFFGYGH</sequence>
<proteinExistence type="predicted"/>
<evidence type="ECO:0000313" key="2">
    <source>
        <dbReference type="Proteomes" id="UP000046373"/>
    </source>
</evidence>
<keyword evidence="1" id="KW-0808">Transferase</keyword>
<protein>
    <submittedName>
        <fullName evidence="1">Sulfotransferase</fullName>
    </submittedName>
</protein>
<dbReference type="Pfam" id="PF13469">
    <property type="entry name" value="Sulfotransfer_3"/>
    <property type="match status" value="1"/>
</dbReference>
<dbReference type="AlphaFoldDB" id="A0A090FK73"/>
<reference evidence="1 2" key="1">
    <citation type="submission" date="2014-08" db="EMBL/GenBank/DDBJ databases">
        <authorList>
            <person name="Moulin Lionel"/>
        </authorList>
    </citation>
    <scope>NUCLEOTIDE SEQUENCE [LARGE SCALE GENOMIC DNA]</scope>
</reference>
<dbReference type="Proteomes" id="UP000046373">
    <property type="component" value="Unassembled WGS sequence"/>
</dbReference>
<dbReference type="SUPFAM" id="SSF52540">
    <property type="entry name" value="P-loop containing nucleoside triphosphate hydrolases"/>
    <property type="match status" value="1"/>
</dbReference>
<dbReference type="InterPro" id="IPR027417">
    <property type="entry name" value="P-loop_NTPase"/>
</dbReference>
<dbReference type="Gene3D" id="3.40.50.300">
    <property type="entry name" value="P-loop containing nucleotide triphosphate hydrolases"/>
    <property type="match status" value="1"/>
</dbReference>
<name>A0A090FK73_MESPL</name>
<dbReference type="GO" id="GO:0016740">
    <property type="term" value="F:transferase activity"/>
    <property type="evidence" value="ECO:0007669"/>
    <property type="project" value="UniProtKB-KW"/>
</dbReference>
<gene>
    <name evidence="1" type="ORF">MPLDJ20_40172</name>
</gene>
<organism evidence="1 2">
    <name type="scientific">Mesorhizobium plurifarium</name>
    <dbReference type="NCBI Taxonomy" id="69974"/>
    <lineage>
        <taxon>Bacteria</taxon>
        <taxon>Pseudomonadati</taxon>
        <taxon>Pseudomonadota</taxon>
        <taxon>Alphaproteobacteria</taxon>
        <taxon>Hyphomicrobiales</taxon>
        <taxon>Phyllobacteriaceae</taxon>
        <taxon>Mesorhizobium</taxon>
    </lineage>
</organism>
<accession>A0A090FK73</accession>
<dbReference type="EMBL" id="CCNB01000034">
    <property type="protein sequence ID" value="CDX42076.1"/>
    <property type="molecule type" value="Genomic_DNA"/>
</dbReference>